<gene>
    <name evidence="1" type="ORF">Amon02_000814100</name>
</gene>
<name>A0ACB5TF01_AMBMO</name>
<protein>
    <submittedName>
        <fullName evidence="1">Unnamed protein product</fullName>
    </submittedName>
</protein>
<reference evidence="1" key="1">
    <citation type="submission" date="2023-04" db="EMBL/GenBank/DDBJ databases">
        <title>Ambrosiozyma monospora NBRC 10751.</title>
        <authorList>
            <person name="Ichikawa N."/>
            <person name="Sato H."/>
            <person name="Tonouchi N."/>
        </authorList>
    </citation>
    <scope>NUCLEOTIDE SEQUENCE</scope>
    <source>
        <strain evidence="1">NBRC 10751</strain>
    </source>
</reference>
<evidence type="ECO:0000313" key="1">
    <source>
        <dbReference type="EMBL" id="GME87071.1"/>
    </source>
</evidence>
<dbReference type="EMBL" id="BSXS01007050">
    <property type="protein sequence ID" value="GME87071.1"/>
    <property type="molecule type" value="Genomic_DNA"/>
</dbReference>
<keyword evidence="2" id="KW-1185">Reference proteome</keyword>
<dbReference type="Proteomes" id="UP001165064">
    <property type="component" value="Unassembled WGS sequence"/>
</dbReference>
<proteinExistence type="predicted"/>
<accession>A0ACB5TF01</accession>
<sequence>MVLAWRGVFEVDIETTGDVQSLVDTLGKIRKAGLSVFIKCFGSLVRKLLEIYCFAVDKYQRLGVYGTQVQLETGYQKLLDASFECLVHVLDITIARQKQYVHLFDKLLSRVLPNTSEFLMHQMNRYIAGFEKDWNSTGRAICRVCVLILRISIASTTDIRILVRSAPMFSKIIGRFLASKDETLVPYQLVMIENLELILDSFKLIFPDNSGLERVKLVTLWSKAIGLRGLGELQHLTKNSLINKKKREKHQLVVID</sequence>
<organism evidence="1 2">
    <name type="scientific">Ambrosiozyma monospora</name>
    <name type="common">Yeast</name>
    <name type="synonym">Endomycopsis monosporus</name>
    <dbReference type="NCBI Taxonomy" id="43982"/>
    <lineage>
        <taxon>Eukaryota</taxon>
        <taxon>Fungi</taxon>
        <taxon>Dikarya</taxon>
        <taxon>Ascomycota</taxon>
        <taxon>Saccharomycotina</taxon>
        <taxon>Pichiomycetes</taxon>
        <taxon>Pichiales</taxon>
        <taxon>Pichiaceae</taxon>
        <taxon>Ambrosiozyma</taxon>
    </lineage>
</organism>
<evidence type="ECO:0000313" key="2">
    <source>
        <dbReference type="Proteomes" id="UP001165064"/>
    </source>
</evidence>
<comment type="caution">
    <text evidence="1">The sequence shown here is derived from an EMBL/GenBank/DDBJ whole genome shotgun (WGS) entry which is preliminary data.</text>
</comment>